<dbReference type="AlphaFoldDB" id="A0A3S4DS68"/>
<evidence type="ECO:0000313" key="1">
    <source>
        <dbReference type="EMBL" id="VDM87918.1"/>
    </source>
</evidence>
<protein>
    <submittedName>
        <fullName evidence="1">Uncharacterized protein</fullName>
    </submittedName>
</protein>
<accession>A0A3S4DS68</accession>
<sequence length="74" mass="8089">MLARPPRADAESHKIEDFDAILRLLGRRAAPRLRWGLFLGNFDAAHYTVDGVGGFDLTAGDAKEKQHGIQVGMA</sequence>
<keyword evidence="2" id="KW-1185">Reference proteome</keyword>
<dbReference type="Proteomes" id="UP000269998">
    <property type="component" value="Chromosome"/>
</dbReference>
<evidence type="ECO:0000313" key="2">
    <source>
        <dbReference type="Proteomes" id="UP000269998"/>
    </source>
</evidence>
<dbReference type="KEGG" id="mbai:MB901379_01469"/>
<gene>
    <name evidence="1" type="ORF">MB901379_01469</name>
</gene>
<organism evidence="1 2">
    <name type="scientific">Mycobacterium basiliense</name>
    <dbReference type="NCBI Taxonomy" id="2094119"/>
    <lineage>
        <taxon>Bacteria</taxon>
        <taxon>Bacillati</taxon>
        <taxon>Actinomycetota</taxon>
        <taxon>Actinomycetes</taxon>
        <taxon>Mycobacteriales</taxon>
        <taxon>Mycobacteriaceae</taxon>
        <taxon>Mycobacterium</taxon>
    </lineage>
</organism>
<proteinExistence type="predicted"/>
<dbReference type="EMBL" id="LR130759">
    <property type="protein sequence ID" value="VDM87918.1"/>
    <property type="molecule type" value="Genomic_DNA"/>
</dbReference>
<name>A0A3S4DS68_9MYCO</name>
<reference evidence="2" key="1">
    <citation type="submission" date="2018-02" db="EMBL/GenBank/DDBJ databases">
        <authorList>
            <person name="Seth-Smith MB H."/>
            <person name="Seth-Smith H."/>
        </authorList>
    </citation>
    <scope>NUCLEOTIDE SEQUENCE [LARGE SCALE GENOMIC DNA]</scope>
</reference>